<evidence type="ECO:0000313" key="9">
    <source>
        <dbReference type="EMBL" id="CAI5456292.1"/>
    </source>
</evidence>
<dbReference type="Proteomes" id="UP001152747">
    <property type="component" value="Unassembled WGS sequence"/>
</dbReference>
<protein>
    <recommendedName>
        <fullName evidence="8">IPO4/5-like TPR repeats domain-containing protein</fullName>
    </recommendedName>
</protein>
<comment type="subcellular location">
    <subcellularLocation>
        <location evidence="2">Cytoplasm</location>
    </subcellularLocation>
    <subcellularLocation>
        <location evidence="1">Nucleus</location>
    </subcellularLocation>
</comment>
<dbReference type="GO" id="GO:0006606">
    <property type="term" value="P:protein import into nucleus"/>
    <property type="evidence" value="ECO:0007669"/>
    <property type="project" value="InterPro"/>
</dbReference>
<dbReference type="InterPro" id="IPR057672">
    <property type="entry name" value="TPR_IPO4/5"/>
</dbReference>
<keyword evidence="5" id="KW-0677">Repeat</keyword>
<dbReference type="InterPro" id="IPR000357">
    <property type="entry name" value="HEAT"/>
</dbReference>
<dbReference type="Pfam" id="PF02985">
    <property type="entry name" value="HEAT"/>
    <property type="match status" value="1"/>
</dbReference>
<dbReference type="EMBL" id="CANHGI010000006">
    <property type="protein sequence ID" value="CAI5456292.1"/>
    <property type="molecule type" value="Genomic_DNA"/>
</dbReference>
<keyword evidence="7" id="KW-0539">Nucleus</keyword>
<keyword evidence="3" id="KW-0813">Transport</keyword>
<dbReference type="AlphaFoldDB" id="A0A9P1J407"/>
<keyword evidence="10" id="KW-1185">Reference proteome</keyword>
<dbReference type="Gene3D" id="1.25.10.10">
    <property type="entry name" value="Leucine-rich Repeat Variant"/>
    <property type="match status" value="1"/>
</dbReference>
<dbReference type="InterPro" id="IPR041653">
    <property type="entry name" value="Importin_rep_4"/>
</dbReference>
<evidence type="ECO:0000256" key="6">
    <source>
        <dbReference type="ARBA" id="ARBA00022927"/>
    </source>
</evidence>
<evidence type="ECO:0000256" key="7">
    <source>
        <dbReference type="ARBA" id="ARBA00023242"/>
    </source>
</evidence>
<sequence length="1092" mass="122557">MDLNELHGLVSNFTHENNEIRNAAEEKYKLYSAEVRFVGLCQLLSLEINDDAKVMSLVLIRRLVASEFCSFWPNIDENTQQAILQMLIQLGSSDISLPVRTKLILVIGQIAHEFVDEETSVQKWRAVIDFLSFCAQSNDINFKCSALQLIEACADIFGADLYNYLPAVKRVFEEGLTHESTKVRVNAVKALVALLIDYDEDDQVLKQLQSLVPAIIDICVHVVKTDEDDDSALQCLADLAATIPKLLYPHITTLFNTCLEIARNTEVSECFRSSALESIVAFIESAPKTTKKHQALLPAVVSCCLAMMTELEDELEEWLTSTDEDDEDAEEVAMTGESSLDRIASALPGNVFLPHFQSVVVRLNADGDWRSKHAMLRSISTIGEGCRRQMEAKIDMYMKVICPFSKHPHPRVRYACCNAIGQMSTDFSPKIQKKSHATIVPAIITCLENLEVPKVASHAASALINFCEGCPQNIMSGYLPMIMKKLTGVLEISFQQLSNKQMKELVEQVVTAIASVAESAQELFKTYYSDLIRPLFFILEKSDNQESKELRGKTIECITFIGSAVGKEMFHADAIQIMNMLSTVFQTMSVEDTEYMYMISSWTRFCTILGTDFAPFLPIVMQPVMRAATYNVDVGVIDSEETSTSNEYSYTDIGNGNVVRLRTTGIEEKATACDMLVCYARHMKEHFIQYVGPVTEAMLKNLNFVFNDGVRTSSAEVMGALIDCVSIQGVQAQQNLASLFIPALKEAIMKENDIEVSGEFIGVLSGIIGSLKTEGLTQSYVSDFVELINHEMQNYIEFKVKYDASEDDEEDTASNDDLEMFSSYLAHISDFIHSLLKYTKGTVYSSCQSLFTISMSLIQSQKTYFERQWGICILIDFIEFVDVNIGEIFPTIFQCLRSLLIDEFAEVRQAAAYGIGVLSVRSHVSPMYIQEAIQSIPTLISVIEAKEARGTMLGITATENAISAVVKILQNENTPTIYNSDDVDARFSKWLPVFEDKMEAIFTYNYFYKLYTQKNQLFFGPNNTNLPKILSCALIAMTMENFEDSEGVVIKNQMLEIVKDMYQNSPPEYFQSIVESAKLNANQQAMLQKIFQ</sequence>
<keyword evidence="6" id="KW-0653">Protein transport</keyword>
<dbReference type="Pfam" id="PF18808">
    <property type="entry name" value="Importin_rep_4"/>
    <property type="match status" value="1"/>
</dbReference>
<evidence type="ECO:0000256" key="5">
    <source>
        <dbReference type="ARBA" id="ARBA00022737"/>
    </source>
</evidence>
<evidence type="ECO:0000256" key="4">
    <source>
        <dbReference type="ARBA" id="ARBA00022490"/>
    </source>
</evidence>
<dbReference type="InterPro" id="IPR040122">
    <property type="entry name" value="Importin_beta"/>
</dbReference>
<evidence type="ECO:0000313" key="10">
    <source>
        <dbReference type="Proteomes" id="UP001152747"/>
    </source>
</evidence>
<evidence type="ECO:0000256" key="2">
    <source>
        <dbReference type="ARBA" id="ARBA00004496"/>
    </source>
</evidence>
<evidence type="ECO:0000259" key="8">
    <source>
        <dbReference type="Pfam" id="PF25780"/>
    </source>
</evidence>
<proteinExistence type="predicted"/>
<reference evidence="9" key="1">
    <citation type="submission" date="2022-11" db="EMBL/GenBank/DDBJ databases">
        <authorList>
            <person name="Kikuchi T."/>
        </authorList>
    </citation>
    <scope>NUCLEOTIDE SEQUENCE</scope>
    <source>
        <strain evidence="9">PS1010</strain>
    </source>
</reference>
<feature type="domain" description="IPO4/5-like TPR repeats" evidence="8">
    <location>
        <begin position="99"/>
        <end position="256"/>
    </location>
</feature>
<dbReference type="OrthoDB" id="543373at2759"/>
<dbReference type="Pfam" id="PF25780">
    <property type="entry name" value="TPR_IPO5"/>
    <property type="match status" value="1"/>
</dbReference>
<name>A0A9P1J407_9PELO</name>
<dbReference type="InterPro" id="IPR011989">
    <property type="entry name" value="ARM-like"/>
</dbReference>
<dbReference type="GO" id="GO:0005634">
    <property type="term" value="C:nucleus"/>
    <property type="evidence" value="ECO:0007669"/>
    <property type="project" value="UniProtKB-SubCell"/>
</dbReference>
<organism evidence="9 10">
    <name type="scientific">Caenorhabditis angaria</name>
    <dbReference type="NCBI Taxonomy" id="860376"/>
    <lineage>
        <taxon>Eukaryota</taxon>
        <taxon>Metazoa</taxon>
        <taxon>Ecdysozoa</taxon>
        <taxon>Nematoda</taxon>
        <taxon>Chromadorea</taxon>
        <taxon>Rhabditida</taxon>
        <taxon>Rhabditina</taxon>
        <taxon>Rhabditomorpha</taxon>
        <taxon>Rhabditoidea</taxon>
        <taxon>Rhabditidae</taxon>
        <taxon>Peloderinae</taxon>
        <taxon>Caenorhabditis</taxon>
    </lineage>
</organism>
<gene>
    <name evidence="9" type="ORF">CAMP_LOCUS18929</name>
</gene>
<dbReference type="InterPro" id="IPR016024">
    <property type="entry name" value="ARM-type_fold"/>
</dbReference>
<evidence type="ECO:0000256" key="1">
    <source>
        <dbReference type="ARBA" id="ARBA00004123"/>
    </source>
</evidence>
<evidence type="ECO:0000256" key="3">
    <source>
        <dbReference type="ARBA" id="ARBA00022448"/>
    </source>
</evidence>
<keyword evidence="4" id="KW-0963">Cytoplasm</keyword>
<dbReference type="SUPFAM" id="SSF48371">
    <property type="entry name" value="ARM repeat"/>
    <property type="match status" value="2"/>
</dbReference>
<comment type="caution">
    <text evidence="9">The sequence shown here is derived from an EMBL/GenBank/DDBJ whole genome shotgun (WGS) entry which is preliminary data.</text>
</comment>
<dbReference type="PANTHER" id="PTHR10527">
    <property type="entry name" value="IMPORTIN BETA"/>
    <property type="match status" value="1"/>
</dbReference>
<accession>A0A9P1J407</accession>
<dbReference type="GO" id="GO:0005737">
    <property type="term" value="C:cytoplasm"/>
    <property type="evidence" value="ECO:0007669"/>
    <property type="project" value="UniProtKB-SubCell"/>
</dbReference>